<keyword evidence="2 6" id="KW-0812">Transmembrane</keyword>
<comment type="subcellular location">
    <subcellularLocation>
        <location evidence="1">Membrane</location>
        <topology evidence="1">Multi-pass membrane protein</topology>
    </subcellularLocation>
</comment>
<dbReference type="EMBL" id="JAFNEN010000041">
    <property type="protein sequence ID" value="KAG8198397.1"/>
    <property type="molecule type" value="Genomic_DNA"/>
</dbReference>
<keyword evidence="3 6" id="KW-1133">Transmembrane helix</keyword>
<feature type="transmembrane region" description="Helical" evidence="6">
    <location>
        <begin position="58"/>
        <end position="77"/>
    </location>
</feature>
<dbReference type="PANTHER" id="PTHR31056:SF1">
    <property type="entry name" value="TRANSMEMBRANE PROTEIN 179B"/>
    <property type="match status" value="1"/>
</dbReference>
<feature type="transmembrane region" description="Helical" evidence="6">
    <location>
        <begin position="7"/>
        <end position="31"/>
    </location>
</feature>
<comment type="caution">
    <text evidence="7">The sequence shown here is derived from an EMBL/GenBank/DDBJ whole genome shotgun (WGS) entry which is preliminary data.</text>
</comment>
<feature type="transmembrane region" description="Helical" evidence="6">
    <location>
        <begin position="98"/>
        <end position="118"/>
    </location>
</feature>
<name>A0AAV6VNZ1_9ARAC</name>
<evidence type="ECO:0000256" key="4">
    <source>
        <dbReference type="ARBA" id="ARBA00023136"/>
    </source>
</evidence>
<evidence type="ECO:0000256" key="3">
    <source>
        <dbReference type="ARBA" id="ARBA00022989"/>
    </source>
</evidence>
<reference evidence="7 8" key="1">
    <citation type="journal article" date="2022" name="Nat. Ecol. Evol.">
        <title>A masculinizing supergene underlies an exaggerated male reproductive morph in a spider.</title>
        <authorList>
            <person name="Hendrickx F."/>
            <person name="De Corte Z."/>
            <person name="Sonet G."/>
            <person name="Van Belleghem S.M."/>
            <person name="Kostlbacher S."/>
            <person name="Vangestel C."/>
        </authorList>
    </citation>
    <scope>NUCLEOTIDE SEQUENCE [LARGE SCALE GENOMIC DNA]</scope>
    <source>
        <strain evidence="7">W744_W776</strain>
    </source>
</reference>
<dbReference type="AlphaFoldDB" id="A0AAV6VNZ1"/>
<accession>A0AAV6VNZ1</accession>
<sequence>MAIHCQLLFSTILYCLVFISSIIVISTISYAKKSFTKCYLYLNKESGSTSALSCDLNLYVSGAATAYGLVMAIYHGYGTVVASRDSHIGRTMWVMPWLLLNGFVMVLMFICACVYSLGLHITCTEVSKAVKTGCSSEISAFLSTAVAEGAVWVSVALWVCLIGIEGIRLKRNRRAISREVYVDPTTSDVVSIGNVVSTA</sequence>
<organism evidence="7 8">
    <name type="scientific">Oedothorax gibbosus</name>
    <dbReference type="NCBI Taxonomy" id="931172"/>
    <lineage>
        <taxon>Eukaryota</taxon>
        <taxon>Metazoa</taxon>
        <taxon>Ecdysozoa</taxon>
        <taxon>Arthropoda</taxon>
        <taxon>Chelicerata</taxon>
        <taxon>Arachnida</taxon>
        <taxon>Araneae</taxon>
        <taxon>Araneomorphae</taxon>
        <taxon>Entelegynae</taxon>
        <taxon>Araneoidea</taxon>
        <taxon>Linyphiidae</taxon>
        <taxon>Erigoninae</taxon>
        <taxon>Oedothorax</taxon>
    </lineage>
</organism>
<evidence type="ECO:0000313" key="8">
    <source>
        <dbReference type="Proteomes" id="UP000827092"/>
    </source>
</evidence>
<proteinExistence type="inferred from homology"/>
<keyword evidence="4 6" id="KW-0472">Membrane</keyword>
<dbReference type="Proteomes" id="UP000827092">
    <property type="component" value="Unassembled WGS sequence"/>
</dbReference>
<dbReference type="PANTHER" id="PTHR31056">
    <property type="entry name" value="TRANSMEMBRANE PROTEIN 179B"/>
    <property type="match status" value="1"/>
</dbReference>
<evidence type="ECO:0000256" key="6">
    <source>
        <dbReference type="SAM" id="Phobius"/>
    </source>
</evidence>
<protein>
    <submittedName>
        <fullName evidence="7">Uncharacterized protein</fullName>
    </submittedName>
</protein>
<dbReference type="InterPro" id="IPR059010">
    <property type="entry name" value="TMEM179-179B"/>
</dbReference>
<evidence type="ECO:0000256" key="5">
    <source>
        <dbReference type="ARBA" id="ARBA00093776"/>
    </source>
</evidence>
<feature type="transmembrane region" description="Helical" evidence="6">
    <location>
        <begin position="138"/>
        <end position="164"/>
    </location>
</feature>
<dbReference type="InterPro" id="IPR029776">
    <property type="entry name" value="TMEM179B"/>
</dbReference>
<evidence type="ECO:0000256" key="1">
    <source>
        <dbReference type="ARBA" id="ARBA00004141"/>
    </source>
</evidence>
<evidence type="ECO:0000256" key="2">
    <source>
        <dbReference type="ARBA" id="ARBA00022692"/>
    </source>
</evidence>
<comment type="similarity">
    <text evidence="5">Belongs to the TMEM179 family.</text>
</comment>
<evidence type="ECO:0000313" key="7">
    <source>
        <dbReference type="EMBL" id="KAG8198397.1"/>
    </source>
</evidence>
<dbReference type="Pfam" id="PF26158">
    <property type="entry name" value="Claudin_TMEM179-179B"/>
    <property type="match status" value="1"/>
</dbReference>
<gene>
    <name evidence="7" type="ORF">JTE90_021639</name>
</gene>
<keyword evidence="8" id="KW-1185">Reference proteome</keyword>